<dbReference type="eggNOG" id="COG1651">
    <property type="taxonomic scope" value="Bacteria"/>
</dbReference>
<organism evidence="3 4">
    <name type="scientific">Methylophaga lonarensis MPL</name>
    <dbReference type="NCBI Taxonomy" id="1286106"/>
    <lineage>
        <taxon>Bacteria</taxon>
        <taxon>Pseudomonadati</taxon>
        <taxon>Pseudomonadota</taxon>
        <taxon>Gammaproteobacteria</taxon>
        <taxon>Thiotrichales</taxon>
        <taxon>Piscirickettsiaceae</taxon>
        <taxon>Methylophaga</taxon>
    </lineage>
</organism>
<keyword evidence="1" id="KW-0676">Redox-active center</keyword>
<keyword evidence="3" id="KW-0413">Isomerase</keyword>
<feature type="signal peptide" evidence="1">
    <location>
        <begin position="1"/>
        <end position="19"/>
    </location>
</feature>
<dbReference type="EMBL" id="APHR01000063">
    <property type="protein sequence ID" value="EMR12257.1"/>
    <property type="molecule type" value="Genomic_DNA"/>
</dbReference>
<name>M7NYG9_9GAMM</name>
<dbReference type="RefSeq" id="WP_009727206.1">
    <property type="nucleotide sequence ID" value="NZ_APHR01000063.1"/>
</dbReference>
<evidence type="ECO:0000256" key="1">
    <source>
        <dbReference type="RuleBase" id="RU364038"/>
    </source>
</evidence>
<dbReference type="GO" id="GO:0016853">
    <property type="term" value="F:isomerase activity"/>
    <property type="evidence" value="ECO:0007669"/>
    <property type="project" value="UniProtKB-KW"/>
</dbReference>
<dbReference type="PANTHER" id="PTHR35272">
    <property type="entry name" value="THIOL:DISULFIDE INTERCHANGE PROTEIN DSBC-RELATED"/>
    <property type="match status" value="1"/>
</dbReference>
<dbReference type="Gene3D" id="3.40.30.10">
    <property type="entry name" value="Glutaredoxin"/>
    <property type="match status" value="1"/>
</dbReference>
<comment type="similarity">
    <text evidence="1">Belongs to the thioredoxin family. DsbC subfamily.</text>
</comment>
<protein>
    <recommendedName>
        <fullName evidence="1">Thiol:disulfide interchange protein</fullName>
    </recommendedName>
</protein>
<dbReference type="OrthoDB" id="12976at2"/>
<dbReference type="InterPro" id="IPR009094">
    <property type="entry name" value="DiS-bond_isomerase_DsbC/G_N_sf"/>
</dbReference>
<dbReference type="SUPFAM" id="SSF54423">
    <property type="entry name" value="DsbC/DsbG N-terminal domain-like"/>
    <property type="match status" value="1"/>
</dbReference>
<gene>
    <name evidence="3" type="primary">dsbG</name>
    <name evidence="3" type="ORF">MPL1_11258</name>
</gene>
<dbReference type="PANTHER" id="PTHR35272:SF4">
    <property type="entry name" value="THIOL:DISULFIDE INTERCHANGE PROTEIN DSBG"/>
    <property type="match status" value="1"/>
</dbReference>
<accession>M7NYG9</accession>
<feature type="chain" id="PRO_5010004887" description="Thiol:disulfide interchange protein" evidence="1">
    <location>
        <begin position="20"/>
        <end position="257"/>
    </location>
</feature>
<reference evidence="3 4" key="1">
    <citation type="journal article" date="2013" name="Genome Announc.">
        <title>Draft Genome Sequence of Methylophaga lonarensis MPLT, a Haloalkaliphilic (Non-Methane-Utilizing) Methylotroph.</title>
        <authorList>
            <person name="Shetty S.A."/>
            <person name="Marathe N.P."/>
            <person name="Munot H."/>
            <person name="Antony C.P."/>
            <person name="Dhotre D.P."/>
            <person name="Murrell J.C."/>
            <person name="Shouche Y.S."/>
        </authorList>
    </citation>
    <scope>NUCLEOTIDE SEQUENCE [LARGE SCALE GENOMIC DNA]</scope>
    <source>
        <strain evidence="3 4">MPL</strain>
    </source>
</reference>
<comment type="subcellular location">
    <subcellularLocation>
        <location evidence="1">Periplasm</location>
    </subcellularLocation>
</comment>
<comment type="function">
    <text evidence="1">Required for disulfide bond formation in some periplasmic proteins. Acts by transferring its disulfide bond to other proteins and is reduced in the process.</text>
</comment>
<dbReference type="NCBIfam" id="NF008657">
    <property type="entry name" value="PRK11657.1"/>
    <property type="match status" value="1"/>
</dbReference>
<dbReference type="Proteomes" id="UP000012019">
    <property type="component" value="Unassembled WGS sequence"/>
</dbReference>
<keyword evidence="1" id="KW-0574">Periplasm</keyword>
<comment type="caution">
    <text evidence="3">The sequence shown here is derived from an EMBL/GenBank/DDBJ whole genome shotgun (WGS) entry which is preliminary data.</text>
</comment>
<dbReference type="STRING" id="1286106.MPL1_11258"/>
<evidence type="ECO:0000313" key="3">
    <source>
        <dbReference type="EMBL" id="EMR12257.1"/>
    </source>
</evidence>
<keyword evidence="1" id="KW-0732">Signal</keyword>
<feature type="domain" description="Thioredoxin-like fold" evidence="2">
    <location>
        <begin position="115"/>
        <end position="237"/>
    </location>
</feature>
<dbReference type="InterPro" id="IPR012336">
    <property type="entry name" value="Thioredoxin-like_fold"/>
</dbReference>
<proteinExistence type="inferred from homology"/>
<dbReference type="InterPro" id="IPR033954">
    <property type="entry name" value="DiS-bond_Isoase_DsbC/G"/>
</dbReference>
<evidence type="ECO:0000259" key="2">
    <source>
        <dbReference type="Pfam" id="PF13098"/>
    </source>
</evidence>
<dbReference type="InterPro" id="IPR036249">
    <property type="entry name" value="Thioredoxin-like_sf"/>
</dbReference>
<dbReference type="GO" id="GO:0042597">
    <property type="term" value="C:periplasmic space"/>
    <property type="evidence" value="ECO:0007669"/>
    <property type="project" value="UniProtKB-SubCell"/>
</dbReference>
<dbReference type="AlphaFoldDB" id="M7NYG9"/>
<keyword evidence="4" id="KW-1185">Reference proteome</keyword>
<evidence type="ECO:0000313" key="4">
    <source>
        <dbReference type="Proteomes" id="UP000012019"/>
    </source>
</evidence>
<sequence>MNRLSVALASLFIGGAVYAEDWPAPLQFLVDQGVEIHAEIDSKISLKSYAASFRGEPMELYLTPDGEHVIIGTLLDAQGKEVARAEVDRLTLSQQSSLDWQTLSNSYFVAEGAADAEHVVYMFNDPNCLYCANLWQLAQPYVNNGGLQLRHIMVGMLHPSSELKAATILAAEDPAKLLAHHESTLLQGGIAPASDLPEAIIEQVRSNTLLMEQHGLIATPSVIFRDSDNQVRQIQGIPDEALISEQVFGRSTPAGDD</sequence>
<dbReference type="CDD" id="cd03020">
    <property type="entry name" value="DsbA_DsbC_DsbG"/>
    <property type="match status" value="1"/>
</dbReference>
<dbReference type="PATRIC" id="fig|1286106.3.peg.2250"/>
<dbReference type="SUPFAM" id="SSF52833">
    <property type="entry name" value="Thioredoxin-like"/>
    <property type="match status" value="1"/>
</dbReference>
<dbReference type="Pfam" id="PF13098">
    <property type="entry name" value="Thioredoxin_2"/>
    <property type="match status" value="1"/>
</dbReference>
<dbReference type="InterPro" id="IPR051470">
    <property type="entry name" value="Thiol:disulfide_interchange"/>
</dbReference>
<dbReference type="Gene3D" id="3.10.450.70">
    <property type="entry name" value="Disulphide bond isomerase, DsbC/G, N-terminal"/>
    <property type="match status" value="1"/>
</dbReference>